<accession>A0A6L2NEM9</accession>
<dbReference type="SUPFAM" id="SSF57756">
    <property type="entry name" value="Retrovirus zinc finger-like domains"/>
    <property type="match status" value="1"/>
</dbReference>
<protein>
    <recommendedName>
        <fullName evidence="3">CCHC-type domain-containing protein</fullName>
    </recommendedName>
</protein>
<proteinExistence type="predicted"/>
<dbReference type="AlphaFoldDB" id="A0A6L2NEM9"/>
<feature type="compositionally biased region" description="Basic and acidic residues" evidence="2">
    <location>
        <begin position="12"/>
        <end position="32"/>
    </location>
</feature>
<dbReference type="EMBL" id="BKCJ010008796">
    <property type="protein sequence ID" value="GEU83999.1"/>
    <property type="molecule type" value="Genomic_DNA"/>
</dbReference>
<reference evidence="4" key="1">
    <citation type="journal article" date="2019" name="Sci. Rep.">
        <title>Draft genome of Tanacetum cinerariifolium, the natural source of mosquito coil.</title>
        <authorList>
            <person name="Yamashiro T."/>
            <person name="Shiraishi A."/>
            <person name="Satake H."/>
            <person name="Nakayama K."/>
        </authorList>
    </citation>
    <scope>NUCLEOTIDE SEQUENCE</scope>
</reference>
<evidence type="ECO:0000256" key="2">
    <source>
        <dbReference type="SAM" id="MobiDB-lite"/>
    </source>
</evidence>
<comment type="caution">
    <text evidence="4">The sequence shown here is derived from an EMBL/GenBank/DDBJ whole genome shotgun (WGS) entry which is preliminary data.</text>
</comment>
<evidence type="ECO:0000256" key="1">
    <source>
        <dbReference type="PROSITE-ProRule" id="PRU00047"/>
    </source>
</evidence>
<dbReference type="GO" id="GO:0003676">
    <property type="term" value="F:nucleic acid binding"/>
    <property type="evidence" value="ECO:0007669"/>
    <property type="project" value="InterPro"/>
</dbReference>
<evidence type="ECO:0000259" key="3">
    <source>
        <dbReference type="PROSITE" id="PS50158"/>
    </source>
</evidence>
<gene>
    <name evidence="4" type="ORF">Tci_055977</name>
</gene>
<dbReference type="Gene3D" id="4.10.60.10">
    <property type="entry name" value="Zinc finger, CCHC-type"/>
    <property type="match status" value="1"/>
</dbReference>
<feature type="domain" description="CCHC-type" evidence="3">
    <location>
        <begin position="34"/>
        <end position="49"/>
    </location>
</feature>
<feature type="region of interest" description="Disordered" evidence="2">
    <location>
        <begin position="1"/>
        <end position="32"/>
    </location>
</feature>
<name>A0A6L2NEM9_TANCI</name>
<dbReference type="InterPro" id="IPR001878">
    <property type="entry name" value="Znf_CCHC"/>
</dbReference>
<dbReference type="GO" id="GO:0008270">
    <property type="term" value="F:zinc ion binding"/>
    <property type="evidence" value="ECO:0007669"/>
    <property type="project" value="UniProtKB-KW"/>
</dbReference>
<dbReference type="InterPro" id="IPR036875">
    <property type="entry name" value="Znf_CCHC_sf"/>
</dbReference>
<dbReference type="PROSITE" id="PS50158">
    <property type="entry name" value="ZF_CCHC"/>
    <property type="match status" value="1"/>
</dbReference>
<keyword evidence="1" id="KW-0863">Zinc-finger</keyword>
<evidence type="ECO:0000313" key="4">
    <source>
        <dbReference type="EMBL" id="GEU83999.1"/>
    </source>
</evidence>
<organism evidence="4">
    <name type="scientific">Tanacetum cinerariifolium</name>
    <name type="common">Dalmatian daisy</name>
    <name type="synonym">Chrysanthemum cinerariifolium</name>
    <dbReference type="NCBI Taxonomy" id="118510"/>
    <lineage>
        <taxon>Eukaryota</taxon>
        <taxon>Viridiplantae</taxon>
        <taxon>Streptophyta</taxon>
        <taxon>Embryophyta</taxon>
        <taxon>Tracheophyta</taxon>
        <taxon>Spermatophyta</taxon>
        <taxon>Magnoliopsida</taxon>
        <taxon>eudicotyledons</taxon>
        <taxon>Gunneridae</taxon>
        <taxon>Pentapetalae</taxon>
        <taxon>asterids</taxon>
        <taxon>campanulids</taxon>
        <taxon>Asterales</taxon>
        <taxon>Asteraceae</taxon>
        <taxon>Asteroideae</taxon>
        <taxon>Anthemideae</taxon>
        <taxon>Anthemidinae</taxon>
        <taxon>Tanacetum</taxon>
    </lineage>
</organism>
<sequence>MGIKIRFGNGGDRFDRGRGDRSKGVGSSRRERSCYGCGNKNHFVDDCRKTKEKKALVTTVIKSRMTQHLSWRSKDEKQFKVGLSREQEVFSNEHQLPRVDHLLVCGMKCHFLSWECKMRDGDGANEDD</sequence>
<keyword evidence="1" id="KW-0479">Metal-binding</keyword>
<keyword evidence="1" id="KW-0862">Zinc</keyword>